<dbReference type="InterPro" id="IPR041780">
    <property type="entry name" value="MPP_PrpE-like"/>
</dbReference>
<dbReference type="RefSeq" id="WP_242402925.1">
    <property type="nucleotide sequence ID" value="NC_012526.1"/>
</dbReference>
<dbReference type="eggNOG" id="COG0639">
    <property type="taxonomic scope" value="Bacteria"/>
</dbReference>
<proteinExistence type="predicted"/>
<dbReference type="SUPFAM" id="SSF52540">
    <property type="entry name" value="P-loop containing nucleoside triphosphate hydrolases"/>
    <property type="match status" value="1"/>
</dbReference>
<dbReference type="Pfam" id="PF13671">
    <property type="entry name" value="AAA_33"/>
    <property type="match status" value="1"/>
</dbReference>
<dbReference type="InterPro" id="IPR029052">
    <property type="entry name" value="Metallo-depent_PP-like"/>
</dbReference>
<dbReference type="CDD" id="cd07423">
    <property type="entry name" value="MPP_Prp_like"/>
    <property type="match status" value="1"/>
</dbReference>
<dbReference type="KEGG" id="ddr:Deide_23350"/>
<dbReference type="PRINTS" id="PR00114">
    <property type="entry name" value="STPHPHTASE"/>
</dbReference>
<dbReference type="GO" id="GO:0016791">
    <property type="term" value="F:phosphatase activity"/>
    <property type="evidence" value="ECO:0007669"/>
    <property type="project" value="TreeGrafter"/>
</dbReference>
<keyword evidence="3" id="KW-1185">Reference proteome</keyword>
<dbReference type="HOGENOM" id="CLU_660084_0_0_0"/>
<reference evidence="2 3" key="1">
    <citation type="journal article" date="2009" name="PLoS Genet.">
        <title>Alliance of proteomics and genomics to unravel the specificities of Sahara bacterium Deinococcus deserti.</title>
        <authorList>
            <person name="de Groot A."/>
            <person name="Dulermo R."/>
            <person name="Ortet P."/>
            <person name="Blanchard L."/>
            <person name="Guerin P."/>
            <person name="Fernandez B."/>
            <person name="Vacherie B."/>
            <person name="Dossat C."/>
            <person name="Jolivet E."/>
            <person name="Siguier P."/>
            <person name="Chandler M."/>
            <person name="Barakat M."/>
            <person name="Dedieu A."/>
            <person name="Barbe V."/>
            <person name="Heulin T."/>
            <person name="Sommer S."/>
            <person name="Achouak W."/>
            <person name="Armengaud J."/>
        </authorList>
    </citation>
    <scope>NUCLEOTIDE SEQUENCE [LARGE SCALE GENOMIC DNA]</scope>
    <source>
        <strain evidence="3">DSM 17065 / CIP 109153 / LMG 22923 / VCD115</strain>
    </source>
</reference>
<dbReference type="PANTHER" id="PTHR42850">
    <property type="entry name" value="METALLOPHOSPHOESTERASE"/>
    <property type="match status" value="1"/>
</dbReference>
<dbReference type="EMBL" id="CP001114">
    <property type="protein sequence ID" value="ACO47371.2"/>
    <property type="molecule type" value="Genomic_DNA"/>
</dbReference>
<protein>
    <submittedName>
        <fullName evidence="2">Putative serine-threonine phosphatase putative Bis(5'-nucleosyl)-tetraphosphatase (Asymmetrical)</fullName>
    </submittedName>
</protein>
<dbReference type="SUPFAM" id="SSF56300">
    <property type="entry name" value="Metallo-dependent phosphatases"/>
    <property type="match status" value="1"/>
</dbReference>
<dbReference type="InterPro" id="IPR027417">
    <property type="entry name" value="P-loop_NTPase"/>
</dbReference>
<sequence length="416" mass="45057">MSGSPEQPRKVRLPALALVALIGARGAGKTTFAAEHLRPEEVVSAAQHGEDPLAPLLQAAGTRLSRGELAVVDAPLVRPHDRRRVVELARQHDVSAVAVVLDLPRPLLTQRLGPEGDRAALAAEVTELHRTLHGLEKEGFRRVWVLRSLQEVRQFSLQRVPLAPDRRDLEGPFDIIGDVHGCLPELLTLLDQLGYTRGQAMTPPPGRRAVFLGDLVDRGPDSAGVLRLVMDMVNSGAALCLPGNHEEKLLRALNGKAVRALHGLDVTLQQLHAAGEAFRSEVRAFVQSMPSHLLLDGGRLVVAHAGLPEHYHGRVSGRVRSFALYGDTDGRVDETGLPVRRDWARTYRGEALVVYGHTPVTAPRWLNGTVNIDTGCAFGGQLTALRYPELDTVSVPASEQYAVPGRPLLEAGIHPG</sequence>
<name>C1D0A2_DEIDV</name>
<dbReference type="InterPro" id="IPR004843">
    <property type="entry name" value="Calcineurin-like_PHP"/>
</dbReference>
<dbReference type="InterPro" id="IPR006186">
    <property type="entry name" value="Ser/Thr-sp_prot-phosphatase"/>
</dbReference>
<dbReference type="STRING" id="546414.Deide_23350"/>
<feature type="domain" description="Calcineurin-like phosphoesterase" evidence="1">
    <location>
        <begin position="172"/>
        <end position="361"/>
    </location>
</feature>
<gene>
    <name evidence="2" type="ordered locus">Deide_23350</name>
</gene>
<organism evidence="2 3">
    <name type="scientific">Deinococcus deserti (strain DSM 17065 / CIP 109153 / LMG 22923 / VCD115)</name>
    <dbReference type="NCBI Taxonomy" id="546414"/>
    <lineage>
        <taxon>Bacteria</taxon>
        <taxon>Thermotogati</taxon>
        <taxon>Deinococcota</taxon>
        <taxon>Deinococci</taxon>
        <taxon>Deinococcales</taxon>
        <taxon>Deinococcaceae</taxon>
        <taxon>Deinococcus</taxon>
    </lineage>
</organism>
<dbReference type="Gene3D" id="3.60.21.10">
    <property type="match status" value="1"/>
</dbReference>
<dbReference type="AlphaFoldDB" id="C1D0A2"/>
<dbReference type="Pfam" id="PF00149">
    <property type="entry name" value="Metallophos"/>
    <property type="match status" value="1"/>
</dbReference>
<evidence type="ECO:0000313" key="3">
    <source>
        <dbReference type="Proteomes" id="UP000002208"/>
    </source>
</evidence>
<dbReference type="GO" id="GO:0005737">
    <property type="term" value="C:cytoplasm"/>
    <property type="evidence" value="ECO:0007669"/>
    <property type="project" value="TreeGrafter"/>
</dbReference>
<dbReference type="InterPro" id="IPR050126">
    <property type="entry name" value="Ap4A_hydrolase"/>
</dbReference>
<dbReference type="Gene3D" id="3.40.50.300">
    <property type="entry name" value="P-loop containing nucleotide triphosphate hydrolases"/>
    <property type="match status" value="1"/>
</dbReference>
<evidence type="ECO:0000259" key="1">
    <source>
        <dbReference type="Pfam" id="PF00149"/>
    </source>
</evidence>
<dbReference type="eggNOG" id="COG4639">
    <property type="taxonomic scope" value="Bacteria"/>
</dbReference>
<evidence type="ECO:0000313" key="2">
    <source>
        <dbReference type="EMBL" id="ACO47371.2"/>
    </source>
</evidence>
<dbReference type="PaxDb" id="546414-Deide_23350"/>
<dbReference type="Proteomes" id="UP000002208">
    <property type="component" value="Chromosome"/>
</dbReference>
<dbReference type="PANTHER" id="PTHR42850:SF7">
    <property type="entry name" value="BIS(5'-NUCLEOSYL)-TETRAPHOSPHATASE PRPE [ASYMMETRICAL]"/>
    <property type="match status" value="1"/>
</dbReference>
<accession>C1D0A2</accession>